<proteinExistence type="predicted"/>
<reference evidence="1" key="2">
    <citation type="journal article" date="2017" name="BMC Genomics">
        <title>Complete chloroplast genome of Gracilaria firma (Gracilariaceae, Rhodophyta), with discussion on the use of chloroplast phylogenomics in the subclass Rhodymeniophycidae.</title>
        <authorList>
            <person name="Ng P.K."/>
            <person name="Lin S.M."/>
            <person name="Lim P.E."/>
            <person name="Liu L.C."/>
            <person name="Chen C.M."/>
            <person name="Pai T.W."/>
        </authorList>
    </citation>
    <scope>NUCLEOTIDE SEQUENCE</scope>
</reference>
<evidence type="ECO:0000313" key="1">
    <source>
        <dbReference type="EMBL" id="APR74441.1"/>
    </source>
</evidence>
<dbReference type="GeneID" id="31080816"/>
<accession>A0A1P8D6K7</accession>
<sequence>MRKMLSFFLEHQDMFIDFDFVPIISQSYNTINSIKIRRSKLILI</sequence>
<dbReference type="EMBL" id="KX601051">
    <property type="protein sequence ID" value="APR74441.1"/>
    <property type="molecule type" value="Genomic_DNA"/>
</dbReference>
<keyword evidence="1" id="KW-0934">Plastid</keyword>
<dbReference type="InterPro" id="IPR010778">
    <property type="entry name" value="DUF1368"/>
</dbReference>
<dbReference type="RefSeq" id="YP_009346906.1">
    <property type="nucleotide sequence ID" value="NC_033877.1"/>
</dbReference>
<reference evidence="1" key="1">
    <citation type="submission" date="2016-07" db="EMBL/GenBank/DDBJ databases">
        <authorList>
            <person name="Ng P.-K."/>
            <person name="Lin S.-M."/>
        </authorList>
    </citation>
    <scope>NUCLEOTIDE SEQUENCE</scope>
</reference>
<dbReference type="AlphaFoldDB" id="A0A1P8D6K7"/>
<name>A0A1P8D6K7_9FLOR</name>
<dbReference type="Pfam" id="PF07112">
    <property type="entry name" value="DUF1368"/>
    <property type="match status" value="1"/>
</dbReference>
<organism evidence="1">
    <name type="scientific">Gracilaria firma</name>
    <dbReference type="NCBI Taxonomy" id="2510791"/>
    <lineage>
        <taxon>Eukaryota</taxon>
        <taxon>Rhodophyta</taxon>
        <taxon>Florideophyceae</taxon>
        <taxon>Rhodymeniophycidae</taxon>
        <taxon>Gracilariales</taxon>
        <taxon>Gracilariaceae</taxon>
        <taxon>Gracilaria</taxon>
    </lineage>
</organism>
<protein>
    <submittedName>
        <fullName evidence="1">Uncharacterized protein</fullName>
    </submittedName>
</protein>
<geneLocation type="plastid" evidence="1"/>